<keyword evidence="3 5" id="KW-0175">Coiled coil</keyword>
<gene>
    <name evidence="9" type="ORF">J416_00399</name>
</gene>
<dbReference type="InterPro" id="IPR040026">
    <property type="entry name" value="FliD"/>
</dbReference>
<dbReference type="PATRIC" id="fig|1308866.3.peg.83"/>
<dbReference type="PANTHER" id="PTHR30288">
    <property type="entry name" value="FLAGELLAR CAP/ASSEMBLY PROTEIN FLID"/>
    <property type="match status" value="1"/>
</dbReference>
<dbReference type="NCBIfam" id="NF005833">
    <property type="entry name" value="PRK07737.1"/>
    <property type="match status" value="1"/>
</dbReference>
<keyword evidence="9" id="KW-0282">Flagellum</keyword>
<comment type="subcellular location">
    <subcellularLocation>
        <location evidence="5">Secreted</location>
    </subcellularLocation>
    <subcellularLocation>
        <location evidence="5">Bacterial flagellum</location>
    </subcellularLocation>
</comment>
<evidence type="ECO:0000259" key="8">
    <source>
        <dbReference type="Pfam" id="PF07195"/>
    </source>
</evidence>
<dbReference type="PANTHER" id="PTHR30288:SF0">
    <property type="entry name" value="FLAGELLAR HOOK-ASSOCIATED PROTEIN 2"/>
    <property type="match status" value="1"/>
</dbReference>
<dbReference type="GO" id="GO:0009424">
    <property type="term" value="C:bacterial-type flagellum hook"/>
    <property type="evidence" value="ECO:0007669"/>
    <property type="project" value="UniProtKB-UniRule"/>
</dbReference>
<evidence type="ECO:0000313" key="10">
    <source>
        <dbReference type="Proteomes" id="UP000012283"/>
    </source>
</evidence>
<keyword evidence="9" id="KW-0966">Cell projection</keyword>
<feature type="region of interest" description="Disordered" evidence="6">
    <location>
        <begin position="75"/>
        <end position="99"/>
    </location>
</feature>
<evidence type="ECO:0000313" key="9">
    <source>
        <dbReference type="EMBL" id="ENH98401.1"/>
    </source>
</evidence>
<dbReference type="eggNOG" id="COG1345">
    <property type="taxonomic scope" value="Bacteria"/>
</dbReference>
<evidence type="ECO:0000256" key="5">
    <source>
        <dbReference type="RuleBase" id="RU362066"/>
    </source>
</evidence>
<dbReference type="Proteomes" id="UP000012283">
    <property type="component" value="Unassembled WGS sequence"/>
</dbReference>
<dbReference type="AlphaFoldDB" id="N4WZE4"/>
<comment type="function">
    <text evidence="5">Required for morphogenesis and for the elongation of the flagellar filament by facilitating polymerization of the flagellin monomers at the tip of growing filament. Forms a capping structure, which prevents flagellin subunits (transported through the central channel of the flagellum) from leaking out without polymerization at the distal end.</text>
</comment>
<dbReference type="InterPro" id="IPR003481">
    <property type="entry name" value="FliD_N"/>
</dbReference>
<dbReference type="OrthoDB" id="9776025at2"/>
<feature type="coiled-coil region" evidence="5">
    <location>
        <begin position="476"/>
        <end position="524"/>
    </location>
</feature>
<evidence type="ECO:0000259" key="7">
    <source>
        <dbReference type="Pfam" id="PF02465"/>
    </source>
</evidence>
<dbReference type="GO" id="GO:0007155">
    <property type="term" value="P:cell adhesion"/>
    <property type="evidence" value="ECO:0007669"/>
    <property type="project" value="InterPro"/>
</dbReference>
<sequence>MAYSVNTSNRVTGLASGIDTESMVKELMNAERKPLDKMNQDLKWQTWKRDAYREVNKLFSELDQKVLDMKLESTYSQKSTSSTNSSAVTASATPSASSGSYQIEVNQLATSAINMSESTISGSSKIDADGKLSEQDFAGSNITGDGSFNITYYNENGEGQTKNISYSADESLNTVLDRIGSETNNEIRASYDENSDKVILERTKTGNFNKSDEFLGAEIGFDGQSGSDFLVDTLQVKNGEQQDDGSWDKVETGGTDASFLYNGKEFTPHENSYEINNITFNFHGTTQENSPATVTVNEDVESSFEQIKGFVEKYNEVIDEVNGKLNAERNRDYQPLTDAQKDEMSENEIELWNEKAKSGMLRNDSILSGGMSSMRRDWYSTVDNDGAFQHLSEIGISTTSNYMDGGKLEINETKLKDALREDPDSVHKLFSNDVEGSGRGIINRLEDSMDQTINRVEERAGKAGATLQTYTLGRQMVEAQSEISDFEERLTQVENRYWDQFTRMEQAIQQMNAQSSQLSQMMAQ</sequence>
<name>N4WZE4_9BACI</name>
<reference evidence="9 10" key="1">
    <citation type="submission" date="2013-03" db="EMBL/GenBank/DDBJ databases">
        <title>Draft genome sequence of Gracibacillus halophilus YIM-C55.5, a moderately halophilic and thermophilic organism from the Xiaochaidamu salt lake.</title>
        <authorList>
            <person name="Sugumar T."/>
            <person name="Polireddy D.R."/>
            <person name="Antony A."/>
            <person name="Madhava Y.R."/>
            <person name="Sivakumar N."/>
        </authorList>
    </citation>
    <scope>NUCLEOTIDE SEQUENCE [LARGE SCALE GENOMIC DNA]</scope>
    <source>
        <strain evidence="9 10">YIM-C55.5</strain>
    </source>
</reference>
<evidence type="ECO:0000256" key="6">
    <source>
        <dbReference type="SAM" id="MobiDB-lite"/>
    </source>
</evidence>
<comment type="subunit">
    <text evidence="2 5">Homopentamer.</text>
</comment>
<feature type="domain" description="Flagellar hook-associated protein 2 N-terminal" evidence="7">
    <location>
        <begin position="16"/>
        <end position="111"/>
    </location>
</feature>
<protein>
    <recommendedName>
        <fullName evidence="5">Flagellar hook-associated protein 2</fullName>
        <shortName evidence="5">HAP2</shortName>
    </recommendedName>
    <alternativeName>
        <fullName evidence="5">Flagellar cap protein</fullName>
    </alternativeName>
</protein>
<dbReference type="EMBL" id="APML01000003">
    <property type="protein sequence ID" value="ENH98401.1"/>
    <property type="molecule type" value="Genomic_DNA"/>
</dbReference>
<dbReference type="Pfam" id="PF07195">
    <property type="entry name" value="FliD_C"/>
    <property type="match status" value="1"/>
</dbReference>
<comment type="similarity">
    <text evidence="1 5">Belongs to the FliD family.</text>
</comment>
<keyword evidence="5" id="KW-0964">Secreted</keyword>
<accession>N4WZE4</accession>
<dbReference type="GO" id="GO:0005576">
    <property type="term" value="C:extracellular region"/>
    <property type="evidence" value="ECO:0007669"/>
    <property type="project" value="UniProtKB-SubCell"/>
</dbReference>
<keyword evidence="4 5" id="KW-0975">Bacterial flagellum</keyword>
<dbReference type="GO" id="GO:0071973">
    <property type="term" value="P:bacterial-type flagellum-dependent cell motility"/>
    <property type="evidence" value="ECO:0007669"/>
    <property type="project" value="TreeGrafter"/>
</dbReference>
<proteinExistence type="inferred from homology"/>
<organism evidence="9 10">
    <name type="scientific">Gracilibacillus halophilus YIM-C55.5</name>
    <dbReference type="NCBI Taxonomy" id="1308866"/>
    <lineage>
        <taxon>Bacteria</taxon>
        <taxon>Bacillati</taxon>
        <taxon>Bacillota</taxon>
        <taxon>Bacilli</taxon>
        <taxon>Bacillales</taxon>
        <taxon>Bacillaceae</taxon>
        <taxon>Gracilibacillus</taxon>
    </lineage>
</organism>
<evidence type="ECO:0000256" key="4">
    <source>
        <dbReference type="ARBA" id="ARBA00023143"/>
    </source>
</evidence>
<dbReference type="Pfam" id="PF02465">
    <property type="entry name" value="FliD_N"/>
    <property type="match status" value="1"/>
</dbReference>
<keyword evidence="9" id="KW-0969">Cilium</keyword>
<dbReference type="RefSeq" id="WP_003462610.1">
    <property type="nucleotide sequence ID" value="NZ_APML01000003.1"/>
</dbReference>
<evidence type="ECO:0000256" key="2">
    <source>
        <dbReference type="ARBA" id="ARBA00011255"/>
    </source>
</evidence>
<dbReference type="STRING" id="1308866.J416_00399"/>
<feature type="domain" description="Flagellar hook-associated protein 2 C-terminal" evidence="8">
    <location>
        <begin position="254"/>
        <end position="513"/>
    </location>
</feature>
<dbReference type="InterPro" id="IPR010809">
    <property type="entry name" value="FliD_C"/>
</dbReference>
<evidence type="ECO:0000256" key="3">
    <source>
        <dbReference type="ARBA" id="ARBA00023054"/>
    </source>
</evidence>
<evidence type="ECO:0000256" key="1">
    <source>
        <dbReference type="ARBA" id="ARBA00009764"/>
    </source>
</evidence>
<keyword evidence="10" id="KW-1185">Reference proteome</keyword>
<dbReference type="GO" id="GO:0009421">
    <property type="term" value="C:bacterial-type flagellum filament cap"/>
    <property type="evidence" value="ECO:0007669"/>
    <property type="project" value="InterPro"/>
</dbReference>
<comment type="caution">
    <text evidence="9">The sequence shown here is derived from an EMBL/GenBank/DDBJ whole genome shotgun (WGS) entry which is preliminary data.</text>
</comment>